<reference evidence="2 3" key="1">
    <citation type="submission" date="2024-10" db="EMBL/GenBank/DDBJ databases">
        <title>The Natural Products Discovery Center: Release of the First 8490 Sequenced Strains for Exploring Actinobacteria Biosynthetic Diversity.</title>
        <authorList>
            <person name="Kalkreuter E."/>
            <person name="Kautsar S.A."/>
            <person name="Yang D."/>
            <person name="Bader C.D."/>
            <person name="Teijaro C.N."/>
            <person name="Fluegel L."/>
            <person name="Davis C.M."/>
            <person name="Simpson J.R."/>
            <person name="Lauterbach L."/>
            <person name="Steele A.D."/>
            <person name="Gui C."/>
            <person name="Meng S."/>
            <person name="Li G."/>
            <person name="Viehrig K."/>
            <person name="Ye F."/>
            <person name="Su P."/>
            <person name="Kiefer A.F."/>
            <person name="Nichols A."/>
            <person name="Cepeda A.J."/>
            <person name="Yan W."/>
            <person name="Fan B."/>
            <person name="Jiang Y."/>
            <person name="Adhikari A."/>
            <person name="Zheng C.-J."/>
            <person name="Schuster L."/>
            <person name="Cowan T.M."/>
            <person name="Smanski M.J."/>
            <person name="Chevrette M.G."/>
            <person name="De Carvalho L.P.S."/>
            <person name="Shen B."/>
        </authorList>
    </citation>
    <scope>NUCLEOTIDE SEQUENCE [LARGE SCALE GENOMIC DNA]</scope>
    <source>
        <strain evidence="2 3">NPDC020327</strain>
    </source>
</reference>
<gene>
    <name evidence="2" type="ORF">ACH429_12465</name>
</gene>
<dbReference type="Proteomes" id="UP001611548">
    <property type="component" value="Unassembled WGS sequence"/>
</dbReference>
<sequence length="359" mass="35469">MAEAELVVAIDAGGTRTRAALAAASGPDDAGPDTVLGTGGAGAGNALSVPADRLADHLAQALAAAVPPSQRAYVRAVVAGVAGCAGTPPAGAGDGRRTDPGSVAAEKALRAALERLGFAPDVPLRLHSDTEVAFAAAPGAPADGLILIAGTGAVAARVAGRHQTEVADGDGWLLGDSGSGFWIGRRGVRRALAALDGRGRTTSLTGAVTAYYLGKAVETRPADPAVCQEVRARVVRAVQERPPVDLARVCPLVTAAAGKGDAVAARILDAAAERLVTTVQALSPTAGKTLVTSGGLLGPGGPLLPRFAARVAGLGLRPVPVADGLPGAVALARLTLRGGGPGPDGGVLRNVTRPGQARR</sequence>
<dbReference type="InterPro" id="IPR052519">
    <property type="entry name" value="Euk-type_GlcNAc_Kinase"/>
</dbReference>
<dbReference type="GO" id="GO:0016301">
    <property type="term" value="F:kinase activity"/>
    <property type="evidence" value="ECO:0007669"/>
    <property type="project" value="UniProtKB-KW"/>
</dbReference>
<feature type="domain" description="ATPase BadF/BadG/BcrA/BcrD type" evidence="1">
    <location>
        <begin position="10"/>
        <end position="296"/>
    </location>
</feature>
<keyword evidence="2" id="KW-0418">Kinase</keyword>
<keyword evidence="2" id="KW-0808">Transferase</keyword>
<dbReference type="InterPro" id="IPR043129">
    <property type="entry name" value="ATPase_NBD"/>
</dbReference>
<evidence type="ECO:0000313" key="2">
    <source>
        <dbReference type="EMBL" id="MFI1964907.1"/>
    </source>
</evidence>
<dbReference type="RefSeq" id="WP_169790843.1">
    <property type="nucleotide sequence ID" value="NZ_JBIRWE010000004.1"/>
</dbReference>
<dbReference type="EMBL" id="JBIRWE010000004">
    <property type="protein sequence ID" value="MFI1964907.1"/>
    <property type="molecule type" value="Genomic_DNA"/>
</dbReference>
<dbReference type="SUPFAM" id="SSF53067">
    <property type="entry name" value="Actin-like ATPase domain"/>
    <property type="match status" value="2"/>
</dbReference>
<name>A0ABW7UTS4_9ACTN</name>
<keyword evidence="3" id="KW-1185">Reference proteome</keyword>
<accession>A0ABW7UTS4</accession>
<dbReference type="Pfam" id="PF01869">
    <property type="entry name" value="BcrAD_BadFG"/>
    <property type="match status" value="1"/>
</dbReference>
<dbReference type="PANTHER" id="PTHR43190">
    <property type="entry name" value="N-ACETYL-D-GLUCOSAMINE KINASE"/>
    <property type="match status" value="1"/>
</dbReference>
<dbReference type="InterPro" id="IPR002731">
    <property type="entry name" value="ATPase_BadF"/>
</dbReference>
<protein>
    <submittedName>
        <fullName evidence="2">N-acetylglucosamine kinase</fullName>
    </submittedName>
</protein>
<organism evidence="2 3">
    <name type="scientific">Streptomyces pathocidini</name>
    <dbReference type="NCBI Taxonomy" id="1650571"/>
    <lineage>
        <taxon>Bacteria</taxon>
        <taxon>Bacillati</taxon>
        <taxon>Actinomycetota</taxon>
        <taxon>Actinomycetes</taxon>
        <taxon>Kitasatosporales</taxon>
        <taxon>Streptomycetaceae</taxon>
        <taxon>Streptomyces</taxon>
    </lineage>
</organism>
<dbReference type="PANTHER" id="PTHR43190:SF3">
    <property type="entry name" value="N-ACETYL-D-GLUCOSAMINE KINASE"/>
    <property type="match status" value="1"/>
</dbReference>
<evidence type="ECO:0000313" key="3">
    <source>
        <dbReference type="Proteomes" id="UP001611548"/>
    </source>
</evidence>
<proteinExistence type="predicted"/>
<dbReference type="Gene3D" id="3.30.420.40">
    <property type="match status" value="2"/>
</dbReference>
<comment type="caution">
    <text evidence="2">The sequence shown here is derived from an EMBL/GenBank/DDBJ whole genome shotgun (WGS) entry which is preliminary data.</text>
</comment>
<evidence type="ECO:0000259" key="1">
    <source>
        <dbReference type="Pfam" id="PF01869"/>
    </source>
</evidence>